<dbReference type="SUPFAM" id="SSF53335">
    <property type="entry name" value="S-adenosyl-L-methionine-dependent methyltransferases"/>
    <property type="match status" value="1"/>
</dbReference>
<feature type="domain" description="Methyltransferase" evidence="2">
    <location>
        <begin position="73"/>
        <end position="159"/>
    </location>
</feature>
<dbReference type="Pfam" id="PF13649">
    <property type="entry name" value="Methyltransf_25"/>
    <property type="match status" value="1"/>
</dbReference>
<dbReference type="Proteomes" id="UP000234331">
    <property type="component" value="Unassembled WGS sequence"/>
</dbReference>
<dbReference type="GO" id="GO:0032259">
    <property type="term" value="P:methylation"/>
    <property type="evidence" value="ECO:0007669"/>
    <property type="project" value="UniProtKB-KW"/>
</dbReference>
<keyword evidence="3" id="KW-0808">Transferase</keyword>
<dbReference type="AlphaFoldDB" id="A0A2I2L1C4"/>
<dbReference type="GO" id="GO:0008168">
    <property type="term" value="F:methyltransferase activity"/>
    <property type="evidence" value="ECO:0007669"/>
    <property type="project" value="UniProtKB-KW"/>
</dbReference>
<protein>
    <submittedName>
        <fullName evidence="3">Methyltransferase type 11</fullName>
    </submittedName>
</protein>
<dbReference type="InterPro" id="IPR029063">
    <property type="entry name" value="SAM-dependent_MTases_sf"/>
</dbReference>
<keyword evidence="3" id="KW-0489">Methyltransferase</keyword>
<dbReference type="RefSeq" id="WP_115538038.1">
    <property type="nucleotide sequence ID" value="NZ_FZMO01000547.1"/>
</dbReference>
<dbReference type="OrthoDB" id="4484556at2"/>
<evidence type="ECO:0000259" key="2">
    <source>
        <dbReference type="Pfam" id="PF13649"/>
    </source>
</evidence>
<name>A0A2I2L1C4_9ACTN</name>
<evidence type="ECO:0000313" key="3">
    <source>
        <dbReference type="EMBL" id="SNQ51722.1"/>
    </source>
</evidence>
<dbReference type="EMBL" id="FZMO01000547">
    <property type="protein sequence ID" value="SNQ51722.1"/>
    <property type="molecule type" value="Genomic_DNA"/>
</dbReference>
<dbReference type="InterPro" id="IPR041698">
    <property type="entry name" value="Methyltransf_25"/>
</dbReference>
<dbReference type="Gene3D" id="3.40.50.150">
    <property type="entry name" value="Vaccinia Virus protein VP39"/>
    <property type="match status" value="1"/>
</dbReference>
<evidence type="ECO:0000313" key="4">
    <source>
        <dbReference type="Proteomes" id="UP000234331"/>
    </source>
</evidence>
<evidence type="ECO:0000256" key="1">
    <source>
        <dbReference type="SAM" id="MobiDB-lite"/>
    </source>
</evidence>
<proteinExistence type="predicted"/>
<gene>
    <name evidence="3" type="ORF">FRACA_80022</name>
</gene>
<accession>A0A2I2L1C4</accession>
<reference evidence="3 4" key="1">
    <citation type="submission" date="2017-06" db="EMBL/GenBank/DDBJ databases">
        <authorList>
            <person name="Kim H.J."/>
            <person name="Triplett B.A."/>
        </authorList>
    </citation>
    <scope>NUCLEOTIDE SEQUENCE [LARGE SCALE GENOMIC DNA]</scope>
    <source>
        <strain evidence="3">FRACA_ARgP5</strain>
    </source>
</reference>
<sequence length="229" mass="23564">MATPAGHATQRTRPGAQDGSPTSLYEAALRSADGRLWVRHPDGRRELLPVPTWRGGLAAGDASLLRRCVGPTLDIGCGPGRLAAALAGRGVPTLGIDVAPFAVRLARQAGAAALCRDVFGPLPAEGRWSTLVLADGNIGIGGDPGRLLARAAALLGPAGQVLVELRARPRPSSAATLVRLEGPDGRVSGTFPWAFVGPDDIGPSATVAGLAVTETWRGGGRRFATLRRP</sequence>
<organism evidence="3 4">
    <name type="scientific">Frankia canadensis</name>
    <dbReference type="NCBI Taxonomy" id="1836972"/>
    <lineage>
        <taxon>Bacteria</taxon>
        <taxon>Bacillati</taxon>
        <taxon>Actinomycetota</taxon>
        <taxon>Actinomycetes</taxon>
        <taxon>Frankiales</taxon>
        <taxon>Frankiaceae</taxon>
        <taxon>Frankia</taxon>
    </lineage>
</organism>
<keyword evidence="4" id="KW-1185">Reference proteome</keyword>
<feature type="region of interest" description="Disordered" evidence="1">
    <location>
        <begin position="1"/>
        <end position="22"/>
    </location>
</feature>
<dbReference type="CDD" id="cd02440">
    <property type="entry name" value="AdoMet_MTases"/>
    <property type="match status" value="1"/>
</dbReference>